<feature type="non-terminal residue" evidence="1">
    <location>
        <position position="1"/>
    </location>
</feature>
<organism evidence="1 2">
    <name type="scientific">Pseudozobellia thermophila</name>
    <dbReference type="NCBI Taxonomy" id="192903"/>
    <lineage>
        <taxon>Bacteria</taxon>
        <taxon>Pseudomonadati</taxon>
        <taxon>Bacteroidota</taxon>
        <taxon>Flavobacteriia</taxon>
        <taxon>Flavobacteriales</taxon>
        <taxon>Flavobacteriaceae</taxon>
        <taxon>Pseudozobellia</taxon>
    </lineage>
</organism>
<keyword evidence="2" id="KW-1185">Reference proteome</keyword>
<name>A0A1M6PNE8_9FLAO</name>
<dbReference type="AlphaFoldDB" id="A0A1M6PNE8"/>
<accession>A0A1M6PNE8</accession>
<sequence>HTSQLAIAVWPLCVIPHIRNRLSPIDNVKSDWEKGLKIND</sequence>
<gene>
    <name evidence="1" type="ORF">SAMN04488513_1311</name>
</gene>
<evidence type="ECO:0000313" key="1">
    <source>
        <dbReference type="EMBL" id="SHK09408.1"/>
    </source>
</evidence>
<dbReference type="EMBL" id="FQYU01000031">
    <property type="protein sequence ID" value="SHK09408.1"/>
    <property type="molecule type" value="Genomic_DNA"/>
</dbReference>
<dbReference type="Proteomes" id="UP000184543">
    <property type="component" value="Unassembled WGS sequence"/>
</dbReference>
<evidence type="ECO:0000313" key="2">
    <source>
        <dbReference type="Proteomes" id="UP000184543"/>
    </source>
</evidence>
<proteinExistence type="predicted"/>
<protein>
    <submittedName>
        <fullName evidence="1">Uncharacterized protein</fullName>
    </submittedName>
</protein>
<reference evidence="2" key="1">
    <citation type="submission" date="2016-11" db="EMBL/GenBank/DDBJ databases">
        <authorList>
            <person name="Varghese N."/>
            <person name="Submissions S."/>
        </authorList>
    </citation>
    <scope>NUCLEOTIDE SEQUENCE [LARGE SCALE GENOMIC DNA]</scope>
    <source>
        <strain evidence="2">DSM 19858</strain>
    </source>
</reference>